<dbReference type="Gene3D" id="3.20.20.190">
    <property type="entry name" value="Phosphatidylinositol (PI) phosphodiesterase"/>
    <property type="match status" value="1"/>
</dbReference>
<protein>
    <submittedName>
        <fullName evidence="4">GP-PDE domain-containing protein</fullName>
    </submittedName>
</protein>
<keyword evidence="1" id="KW-0812">Transmembrane</keyword>
<evidence type="ECO:0000259" key="2">
    <source>
        <dbReference type="PROSITE" id="PS51704"/>
    </source>
</evidence>
<feature type="transmembrane region" description="Helical" evidence="1">
    <location>
        <begin position="40"/>
        <end position="58"/>
    </location>
</feature>
<proteinExistence type="predicted"/>
<dbReference type="Proteomes" id="UP000887565">
    <property type="component" value="Unplaced"/>
</dbReference>
<dbReference type="GO" id="GO:0070291">
    <property type="term" value="P:N-acylethanolamine metabolic process"/>
    <property type="evidence" value="ECO:0007669"/>
    <property type="project" value="TreeGrafter"/>
</dbReference>
<feature type="transmembrane region" description="Helical" evidence="1">
    <location>
        <begin position="12"/>
        <end position="34"/>
    </location>
</feature>
<dbReference type="InterPro" id="IPR017946">
    <property type="entry name" value="PLC-like_Pdiesterase_TIM-brl"/>
</dbReference>
<dbReference type="OMA" id="KHHWMTL"/>
<organism evidence="3 4">
    <name type="scientific">Romanomermis culicivorax</name>
    <name type="common">Nematode worm</name>
    <dbReference type="NCBI Taxonomy" id="13658"/>
    <lineage>
        <taxon>Eukaryota</taxon>
        <taxon>Metazoa</taxon>
        <taxon>Ecdysozoa</taxon>
        <taxon>Nematoda</taxon>
        <taxon>Enoplea</taxon>
        <taxon>Dorylaimia</taxon>
        <taxon>Mermithida</taxon>
        <taxon>Mermithoidea</taxon>
        <taxon>Mermithidae</taxon>
        <taxon>Romanomermis</taxon>
    </lineage>
</organism>
<keyword evidence="1" id="KW-1133">Transmembrane helix</keyword>
<dbReference type="Pfam" id="PF03009">
    <property type="entry name" value="GDPD"/>
    <property type="match status" value="1"/>
</dbReference>
<evidence type="ECO:0000313" key="4">
    <source>
        <dbReference type="WBParaSite" id="nRc.2.0.1.t31559-RA"/>
    </source>
</evidence>
<dbReference type="GO" id="GO:0006580">
    <property type="term" value="P:ethanolamine metabolic process"/>
    <property type="evidence" value="ECO:0007669"/>
    <property type="project" value="TreeGrafter"/>
</dbReference>
<keyword evidence="3" id="KW-1185">Reference proteome</keyword>
<sequence>MADHHLSDQIERFTPIDLILLAIFIFFFVSIFVADVFYRPMVVAAGFLAAVFGLKIYGARCVSLGAHRGLADDAPENTLEAFRLSKTLGADAIEFDVEFTKDDVAILMHDDTVDRTTNGTGNVRDLTWLQVQELDAAAKFRNGTHPPAKVPLLSQAVQYCLDNDMKIFFDIKRAHPKLVETLLDLYKQYPSLYDKAAVCSFDPMISYRVKRADNRIITAHTWQPYVLSYQDYERTKPTFSGLKQKATQAVETVYQWSLHNVLWKFTGADLILANHNMVSAEYIRTWKDRGLAVVAWTVNDYHQRLFFLKTLKCPFLTDKLSDFQTELKTTV</sequence>
<name>A0A915JZS9_ROMCU</name>
<dbReference type="PROSITE" id="PS51704">
    <property type="entry name" value="GP_PDE"/>
    <property type="match status" value="1"/>
</dbReference>
<dbReference type="GO" id="GO:0005886">
    <property type="term" value="C:plasma membrane"/>
    <property type="evidence" value="ECO:0007669"/>
    <property type="project" value="TreeGrafter"/>
</dbReference>
<evidence type="ECO:0000256" key="1">
    <source>
        <dbReference type="SAM" id="Phobius"/>
    </source>
</evidence>
<dbReference type="GO" id="GO:0006644">
    <property type="term" value="P:phospholipid metabolic process"/>
    <property type="evidence" value="ECO:0007669"/>
    <property type="project" value="TreeGrafter"/>
</dbReference>
<feature type="domain" description="GP-PDE" evidence="2">
    <location>
        <begin position="62"/>
        <end position="331"/>
    </location>
</feature>
<keyword evidence="1" id="KW-0472">Membrane</keyword>
<dbReference type="InterPro" id="IPR030395">
    <property type="entry name" value="GP_PDE_dom"/>
</dbReference>
<evidence type="ECO:0000313" key="3">
    <source>
        <dbReference type="Proteomes" id="UP000887565"/>
    </source>
</evidence>
<dbReference type="PANTHER" id="PTHR46320:SF1">
    <property type="entry name" value="GLYCEROPHOSPHODIESTER PHOSPHODIESTERASE 1"/>
    <property type="match status" value="1"/>
</dbReference>
<dbReference type="WBParaSite" id="nRc.2.0.1.t31559-RA">
    <property type="protein sequence ID" value="nRc.2.0.1.t31559-RA"/>
    <property type="gene ID" value="nRc.2.0.1.g31559"/>
</dbReference>
<accession>A0A915JZS9</accession>
<dbReference type="PANTHER" id="PTHR46320">
    <property type="entry name" value="GLYCEROPHOSPHODIESTER PHOSPHODIESTERASE 1"/>
    <property type="match status" value="1"/>
</dbReference>
<dbReference type="SUPFAM" id="SSF51695">
    <property type="entry name" value="PLC-like phosphodiesterases"/>
    <property type="match status" value="1"/>
</dbReference>
<dbReference type="CDD" id="cd08573">
    <property type="entry name" value="GDPD_GDE1"/>
    <property type="match status" value="1"/>
</dbReference>
<dbReference type="GO" id="GO:0008889">
    <property type="term" value="F:glycerophosphodiester phosphodiesterase activity"/>
    <property type="evidence" value="ECO:0007669"/>
    <property type="project" value="TreeGrafter"/>
</dbReference>
<reference evidence="4" key="1">
    <citation type="submission" date="2022-11" db="UniProtKB">
        <authorList>
            <consortium name="WormBaseParasite"/>
        </authorList>
    </citation>
    <scope>IDENTIFICATION</scope>
</reference>
<dbReference type="AlphaFoldDB" id="A0A915JZS9"/>